<keyword evidence="2" id="KW-1185">Reference proteome</keyword>
<organism evidence="1 2">
    <name type="scientific">Rangifer tarandus platyrhynchus</name>
    <name type="common">Svalbard reindeer</name>
    <dbReference type="NCBI Taxonomy" id="3082113"/>
    <lineage>
        <taxon>Eukaryota</taxon>
        <taxon>Metazoa</taxon>
        <taxon>Chordata</taxon>
        <taxon>Craniata</taxon>
        <taxon>Vertebrata</taxon>
        <taxon>Euteleostomi</taxon>
        <taxon>Mammalia</taxon>
        <taxon>Eutheria</taxon>
        <taxon>Laurasiatheria</taxon>
        <taxon>Artiodactyla</taxon>
        <taxon>Ruminantia</taxon>
        <taxon>Pecora</taxon>
        <taxon>Cervidae</taxon>
        <taxon>Odocoileinae</taxon>
        <taxon>Rangifer</taxon>
    </lineage>
</organism>
<accession>A0ABN8ZPB4</accession>
<dbReference type="Proteomes" id="UP001176941">
    <property type="component" value="Chromosome 5"/>
</dbReference>
<protein>
    <submittedName>
        <fullName evidence="1">Uncharacterized protein</fullName>
    </submittedName>
</protein>
<dbReference type="EMBL" id="OX459941">
    <property type="protein sequence ID" value="CAI9175762.1"/>
    <property type="molecule type" value="Genomic_DNA"/>
</dbReference>
<gene>
    <name evidence="1" type="ORF">MRATA1EN1_LOCUS24724</name>
</gene>
<sequence length="125" mass="14252">MLRKKETNVLKKTKGGGAQMLPISPLSSFPTHPHIPSIGIIFHFKYYMVPEELFGSLVSLFNSGLGTPPKLRTNTINVSLVAYQFLECYPAGLDQSTKITWKLWLAQSPVHFFFSFCFHFHLNFE</sequence>
<reference evidence="1" key="1">
    <citation type="submission" date="2023-04" db="EMBL/GenBank/DDBJ databases">
        <authorList>
            <consortium name="ELIXIR-Norway"/>
        </authorList>
    </citation>
    <scope>NUCLEOTIDE SEQUENCE [LARGE SCALE GENOMIC DNA]</scope>
</reference>
<name>A0ABN8ZPB4_RANTA</name>
<proteinExistence type="predicted"/>
<evidence type="ECO:0000313" key="2">
    <source>
        <dbReference type="Proteomes" id="UP001176941"/>
    </source>
</evidence>
<evidence type="ECO:0000313" key="1">
    <source>
        <dbReference type="EMBL" id="CAI9175762.1"/>
    </source>
</evidence>